<evidence type="ECO:0000259" key="2">
    <source>
        <dbReference type="Pfam" id="PF26215"/>
    </source>
</evidence>
<proteinExistence type="predicted"/>
<dbReference type="Proteomes" id="UP000078542">
    <property type="component" value="Unassembled WGS sequence"/>
</dbReference>
<dbReference type="EMBL" id="KQ977365">
    <property type="protein sequence ID" value="KYN03293.1"/>
    <property type="molecule type" value="Genomic_DNA"/>
</dbReference>
<dbReference type="Pfam" id="PF26215">
    <property type="entry name" value="HTH_animal"/>
    <property type="match status" value="1"/>
</dbReference>
<dbReference type="AlphaFoldDB" id="A0A151IJC2"/>
<sequence length="181" mass="20949">FSGRFLNFYSWHPLIIGMIDRVLLLSHPSFHQKNFDLVIRILLNNGYPLHLTLSTIKKRLYMKFDIFNNKDNNDTNSETVKKRNNSPHFGGLWESLMKDHAETWSISMKRGNKWTDNGPKFQLGAMILIKNKSLPCTQWLLGRITALHQSEDEIARVATIKTATDEINRSIRLLCPLPVES</sequence>
<feature type="domain" description="DUF5641" evidence="1">
    <location>
        <begin position="107"/>
        <end position="177"/>
    </location>
</feature>
<protein>
    <submittedName>
        <fullName evidence="3">Uncharacterized protein</fullName>
    </submittedName>
</protein>
<dbReference type="Pfam" id="PF18701">
    <property type="entry name" value="DUF5641"/>
    <property type="match status" value="1"/>
</dbReference>
<feature type="domain" description="Helix-turn-helix" evidence="2">
    <location>
        <begin position="4"/>
        <end position="57"/>
    </location>
</feature>
<dbReference type="InterPro" id="IPR040676">
    <property type="entry name" value="DUF5641"/>
</dbReference>
<evidence type="ECO:0000259" key="1">
    <source>
        <dbReference type="Pfam" id="PF18701"/>
    </source>
</evidence>
<feature type="non-terminal residue" evidence="3">
    <location>
        <position position="1"/>
    </location>
</feature>
<name>A0A151IJC2_9HYME</name>
<reference evidence="3 4" key="1">
    <citation type="submission" date="2016-03" db="EMBL/GenBank/DDBJ databases">
        <title>Cyphomyrmex costatus WGS genome.</title>
        <authorList>
            <person name="Nygaard S."/>
            <person name="Hu H."/>
            <person name="Boomsma J."/>
            <person name="Zhang G."/>
        </authorList>
    </citation>
    <scope>NUCLEOTIDE SEQUENCE [LARGE SCALE GENOMIC DNA]</scope>
    <source>
        <strain evidence="3">MS0001</strain>
        <tissue evidence="3">Whole body</tissue>
    </source>
</reference>
<organism evidence="3 4">
    <name type="scientific">Cyphomyrmex costatus</name>
    <dbReference type="NCBI Taxonomy" id="456900"/>
    <lineage>
        <taxon>Eukaryota</taxon>
        <taxon>Metazoa</taxon>
        <taxon>Ecdysozoa</taxon>
        <taxon>Arthropoda</taxon>
        <taxon>Hexapoda</taxon>
        <taxon>Insecta</taxon>
        <taxon>Pterygota</taxon>
        <taxon>Neoptera</taxon>
        <taxon>Endopterygota</taxon>
        <taxon>Hymenoptera</taxon>
        <taxon>Apocrita</taxon>
        <taxon>Aculeata</taxon>
        <taxon>Formicoidea</taxon>
        <taxon>Formicidae</taxon>
        <taxon>Myrmicinae</taxon>
        <taxon>Cyphomyrmex</taxon>
    </lineage>
</organism>
<evidence type="ECO:0000313" key="4">
    <source>
        <dbReference type="Proteomes" id="UP000078542"/>
    </source>
</evidence>
<gene>
    <name evidence="3" type="ORF">ALC62_05861</name>
</gene>
<keyword evidence="4" id="KW-1185">Reference proteome</keyword>
<dbReference type="InterPro" id="IPR058912">
    <property type="entry name" value="HTH_animal"/>
</dbReference>
<accession>A0A151IJC2</accession>
<evidence type="ECO:0000313" key="3">
    <source>
        <dbReference type="EMBL" id="KYN03293.1"/>
    </source>
</evidence>